<dbReference type="InterPro" id="IPR002525">
    <property type="entry name" value="Transp_IS110-like_N"/>
</dbReference>
<name>A0ABS4XS40_GLUPR</name>
<comment type="caution">
    <text evidence="2">The sequence shown here is derived from an EMBL/GenBank/DDBJ whole genome shotgun (WGS) entry which is preliminary data.</text>
</comment>
<organism evidence="2 3">
    <name type="scientific">Glutamicibacter protophormiae</name>
    <name type="common">Brevibacterium protophormiae</name>
    <dbReference type="NCBI Taxonomy" id="37930"/>
    <lineage>
        <taxon>Bacteria</taxon>
        <taxon>Bacillati</taxon>
        <taxon>Actinomycetota</taxon>
        <taxon>Actinomycetes</taxon>
        <taxon>Micrococcales</taxon>
        <taxon>Micrococcaceae</taxon>
        <taxon>Glutamicibacter</taxon>
    </lineage>
</organism>
<dbReference type="PANTHER" id="PTHR33055">
    <property type="entry name" value="TRANSPOSASE FOR INSERTION SEQUENCE ELEMENT IS1111A"/>
    <property type="match status" value="1"/>
</dbReference>
<dbReference type="EMBL" id="JAGIOJ010000001">
    <property type="protein sequence ID" value="MBP2399329.1"/>
    <property type="molecule type" value="Genomic_DNA"/>
</dbReference>
<dbReference type="Proteomes" id="UP001195422">
    <property type="component" value="Unassembled WGS sequence"/>
</dbReference>
<protein>
    <recommendedName>
        <fullName evidence="1">Transposase IS110-like N-terminal domain-containing protein</fullName>
    </recommendedName>
</protein>
<evidence type="ECO:0000313" key="3">
    <source>
        <dbReference type="Proteomes" id="UP001195422"/>
    </source>
</evidence>
<keyword evidence="3" id="KW-1185">Reference proteome</keyword>
<proteinExistence type="predicted"/>
<dbReference type="Pfam" id="PF01548">
    <property type="entry name" value="DEDD_Tnp_IS110"/>
    <property type="match status" value="1"/>
</dbReference>
<evidence type="ECO:0000313" key="2">
    <source>
        <dbReference type="EMBL" id="MBP2399329.1"/>
    </source>
</evidence>
<dbReference type="PANTHER" id="PTHR33055:SF16">
    <property type="entry name" value="TRANSPOSASE FOR INSERTION SEQUENCE ELEMENT IS1547"/>
    <property type="match status" value="1"/>
</dbReference>
<sequence length="169" mass="17811">MKNHSSRMSIVSQSVAKTYSHIIGVDTHAKKHVYAILANSGEHIETRDFPTTAAGIKCAITWAGRRTGADAITLWVIEGAASYGAVLAGAVTEAAYAVAGAPSGYQKIGRGMGKTDPLDAQRMATAVLPIEVHKLRIPRINDGARAGLRVLATARETCSEPSAPVTSMR</sequence>
<gene>
    <name evidence="2" type="ORF">JOF39_002410</name>
</gene>
<accession>A0ABS4XS40</accession>
<feature type="domain" description="Transposase IS110-like N-terminal" evidence="1">
    <location>
        <begin position="23"/>
        <end position="159"/>
    </location>
</feature>
<evidence type="ECO:0000259" key="1">
    <source>
        <dbReference type="Pfam" id="PF01548"/>
    </source>
</evidence>
<dbReference type="InterPro" id="IPR047650">
    <property type="entry name" value="Transpos_IS110"/>
</dbReference>
<reference evidence="2 3" key="1">
    <citation type="submission" date="2021-03" db="EMBL/GenBank/DDBJ databases">
        <title>Sequencing the genomes of 1000 actinobacteria strains.</title>
        <authorList>
            <person name="Klenk H.-P."/>
        </authorList>
    </citation>
    <scope>NUCLEOTIDE SEQUENCE [LARGE SCALE GENOMIC DNA]</scope>
    <source>
        <strain evidence="2 3">DSM 20168</strain>
    </source>
</reference>